<dbReference type="InterPro" id="IPR002625">
    <property type="entry name" value="Smr_dom"/>
</dbReference>
<organism evidence="3 4">
    <name type="scientific">Lentinula raphanica</name>
    <dbReference type="NCBI Taxonomy" id="153919"/>
    <lineage>
        <taxon>Eukaryota</taxon>
        <taxon>Fungi</taxon>
        <taxon>Dikarya</taxon>
        <taxon>Basidiomycota</taxon>
        <taxon>Agaricomycotina</taxon>
        <taxon>Agaricomycetes</taxon>
        <taxon>Agaricomycetidae</taxon>
        <taxon>Agaricales</taxon>
        <taxon>Marasmiineae</taxon>
        <taxon>Omphalotaceae</taxon>
        <taxon>Lentinula</taxon>
    </lineage>
</organism>
<dbReference type="SMART" id="SM01162">
    <property type="entry name" value="DUF1771"/>
    <property type="match status" value="1"/>
</dbReference>
<protein>
    <recommendedName>
        <fullName evidence="2">Smr domain-containing protein</fullName>
    </recommendedName>
</protein>
<dbReference type="Gene3D" id="3.30.1370.110">
    <property type="match status" value="1"/>
</dbReference>
<dbReference type="SUPFAM" id="SSF160443">
    <property type="entry name" value="SMR domain-like"/>
    <property type="match status" value="1"/>
</dbReference>
<feature type="region of interest" description="Disordered" evidence="1">
    <location>
        <begin position="374"/>
        <end position="432"/>
    </location>
</feature>
<reference evidence="3" key="1">
    <citation type="submission" date="2022-08" db="EMBL/GenBank/DDBJ databases">
        <authorList>
            <consortium name="DOE Joint Genome Institute"/>
            <person name="Min B."/>
            <person name="Riley R."/>
            <person name="Sierra-Patev S."/>
            <person name="Naranjo-Ortiz M."/>
            <person name="Looney B."/>
            <person name="Konkel Z."/>
            <person name="Slot J.C."/>
            <person name="Sakamoto Y."/>
            <person name="Steenwyk J.L."/>
            <person name="Rokas A."/>
            <person name="Carro J."/>
            <person name="Camarero S."/>
            <person name="Ferreira P."/>
            <person name="Molpeceres G."/>
            <person name="Ruiz-Duenas F.J."/>
            <person name="Serrano A."/>
            <person name="Henrissat B."/>
            <person name="Drula E."/>
            <person name="Hughes K.W."/>
            <person name="Mata J.L."/>
            <person name="Ishikawa N.K."/>
            <person name="Vargas-Isla R."/>
            <person name="Ushijima S."/>
            <person name="Smith C.A."/>
            <person name="Ahrendt S."/>
            <person name="Andreopoulos W."/>
            <person name="He G."/>
            <person name="Labutti K."/>
            <person name="Lipzen A."/>
            <person name="Ng V."/>
            <person name="Sandor L."/>
            <person name="Barry K."/>
            <person name="Martinez A.T."/>
            <person name="Xiao Y."/>
            <person name="Gibbons J.G."/>
            <person name="Terashima K."/>
            <person name="Hibbett D.S."/>
            <person name="Grigoriev I.V."/>
        </authorList>
    </citation>
    <scope>NUCLEOTIDE SEQUENCE</scope>
    <source>
        <strain evidence="3">TFB9207</strain>
    </source>
</reference>
<dbReference type="Pfam" id="PF01713">
    <property type="entry name" value="Smr"/>
    <property type="match status" value="1"/>
</dbReference>
<accession>A0AA38UGA3</accession>
<feature type="compositionally biased region" description="Polar residues" evidence="1">
    <location>
        <begin position="374"/>
        <end position="387"/>
    </location>
</feature>
<feature type="compositionally biased region" description="Basic and acidic residues" evidence="1">
    <location>
        <begin position="154"/>
        <end position="164"/>
    </location>
</feature>
<dbReference type="PROSITE" id="PS50828">
    <property type="entry name" value="SMR"/>
    <property type="match status" value="1"/>
</dbReference>
<dbReference type="EMBL" id="MU806271">
    <property type="protein sequence ID" value="KAJ3837092.1"/>
    <property type="molecule type" value="Genomic_DNA"/>
</dbReference>
<comment type="caution">
    <text evidence="3">The sequence shown here is derived from an EMBL/GenBank/DDBJ whole genome shotgun (WGS) entry which is preliminary data.</text>
</comment>
<dbReference type="AlphaFoldDB" id="A0AA38UGA3"/>
<evidence type="ECO:0000313" key="3">
    <source>
        <dbReference type="EMBL" id="KAJ3837092.1"/>
    </source>
</evidence>
<feature type="compositionally biased region" description="Basic residues" evidence="1">
    <location>
        <begin position="417"/>
        <end position="426"/>
    </location>
</feature>
<evidence type="ECO:0000313" key="4">
    <source>
        <dbReference type="Proteomes" id="UP001163846"/>
    </source>
</evidence>
<gene>
    <name evidence="3" type="ORF">F5878DRAFT_585543</name>
</gene>
<proteinExistence type="predicted"/>
<keyword evidence="4" id="KW-1185">Reference proteome</keyword>
<feature type="domain" description="Smr" evidence="2">
    <location>
        <begin position="539"/>
        <end position="612"/>
    </location>
</feature>
<feature type="compositionally biased region" description="Basic residues" evidence="1">
    <location>
        <begin position="205"/>
        <end position="215"/>
    </location>
</feature>
<dbReference type="SMART" id="SM00463">
    <property type="entry name" value="SMR"/>
    <property type="match status" value="1"/>
</dbReference>
<feature type="compositionally biased region" description="Polar residues" evidence="1">
    <location>
        <begin position="406"/>
        <end position="415"/>
    </location>
</feature>
<dbReference type="Proteomes" id="UP001163846">
    <property type="component" value="Unassembled WGS sequence"/>
</dbReference>
<dbReference type="PANTHER" id="PTHR46535:SF1">
    <property type="entry name" value="NEDD4-BINDING PROTEIN 2"/>
    <property type="match status" value="1"/>
</dbReference>
<dbReference type="InterPro" id="IPR052772">
    <property type="entry name" value="Endo/PolyKinase_Domain-Protein"/>
</dbReference>
<feature type="region of interest" description="Disordered" evidence="1">
    <location>
        <begin position="70"/>
        <end position="97"/>
    </location>
</feature>
<evidence type="ECO:0000259" key="2">
    <source>
        <dbReference type="PROSITE" id="PS50828"/>
    </source>
</evidence>
<evidence type="ECO:0000256" key="1">
    <source>
        <dbReference type="SAM" id="MobiDB-lite"/>
    </source>
</evidence>
<dbReference type="InterPro" id="IPR013899">
    <property type="entry name" value="DUF1771"/>
</dbReference>
<dbReference type="PANTHER" id="PTHR46535">
    <property type="entry name" value="NEDD4-BINDING PROTEIN 2"/>
    <property type="match status" value="1"/>
</dbReference>
<feature type="compositionally biased region" description="Basic and acidic residues" evidence="1">
    <location>
        <begin position="179"/>
        <end position="194"/>
    </location>
</feature>
<dbReference type="GO" id="GO:0005634">
    <property type="term" value="C:nucleus"/>
    <property type="evidence" value="ECO:0007669"/>
    <property type="project" value="TreeGrafter"/>
</dbReference>
<dbReference type="InterPro" id="IPR036063">
    <property type="entry name" value="Smr_dom_sf"/>
</dbReference>
<dbReference type="GO" id="GO:0004519">
    <property type="term" value="F:endonuclease activity"/>
    <property type="evidence" value="ECO:0007669"/>
    <property type="project" value="TreeGrafter"/>
</dbReference>
<sequence>MNIRAQLLEELQSIFCPPLDSSLVAAILLDIDPNTQPSKDRIDAIHATLEELAAQADVLQLAEDFSDISTTDDLSTPSFTHGETSTSNSGSEISQQPFSTPFGFLQAAFPEVERQKLDRVLSDAQPDDEDFDMWDIVSRILSEEYIHELEERGLDGLDEGRGDSAETEDSWQTVGKKTRSSDNTRRKKKQDNGRHKVSLVDVRQQHHALKPHPKTTQHPTRSLPAPDPWTQISSLSTHLSTLLPSHQPSFFTSHLHSPKFATPYTAIVEALQKIAKTQSTSIDCATLTISLLDILLPLYDNLDPEQRSRLVSDIELSLAATQGRAEEALDLVQLLRDLDQDSSYGYLQMGIYHQPIEANLPSTDTSRIRMVATSLPSQKNSQPSISPDTPLPALLQSDDSLRRSGKQPSPYQWQTVPKRKTHKTPHPHASFIPAYTRDVNGMKVRGSGNGLGKGGKGDVGELKDYRKRIGDSIRKRDEMLREASRMWQRGNAKTRGGEIALYFAERAREFQDLAKQDALEAARMMVESKRISSKERDTIDLHGTTVAEATIIASEILASMNCSPSKPLKIVTGRGTHSANQVSVLKPALRKALVEDGWSVSAWDGGLVVKGKRGMSS</sequence>
<feature type="region of interest" description="Disordered" evidence="1">
    <location>
        <begin position="154"/>
        <end position="230"/>
    </location>
</feature>
<name>A0AA38UGA3_9AGAR</name>